<dbReference type="AlphaFoldDB" id="A0A0C3RJY2"/>
<dbReference type="PANTHER" id="PTHR30004">
    <property type="entry name" value="4-HYDROXYTHREONINE-4-PHOSPHATE DEHYDROGENASE"/>
    <property type="match status" value="1"/>
</dbReference>
<dbReference type="OrthoDB" id="9801783at2"/>
<keyword evidence="7" id="KW-1185">Reference proteome</keyword>
<keyword evidence="1" id="KW-0479">Metal-binding</keyword>
<keyword evidence="3" id="KW-0520">NAD</keyword>
<dbReference type="Proteomes" id="UP000031980">
    <property type="component" value="Unassembled WGS sequence"/>
</dbReference>
<dbReference type="SUPFAM" id="SSF53659">
    <property type="entry name" value="Isocitrate/Isopropylmalate dehydrogenase-like"/>
    <property type="match status" value="1"/>
</dbReference>
<evidence type="ECO:0000313" key="5">
    <source>
        <dbReference type="EMBL" id="KIO46982.1"/>
    </source>
</evidence>
<keyword evidence="2" id="KW-0560">Oxidoreductase</keyword>
<evidence type="ECO:0000256" key="1">
    <source>
        <dbReference type="ARBA" id="ARBA00022723"/>
    </source>
</evidence>
<proteinExistence type="predicted"/>
<sequence length="366" mass="40490">MENRLKVGITQGDVNGISYELIIKLLAENRICELCTPVLYGSPKVAAYYRKALNVENFSLNTIREASEANPKRGNVVNCVDDNVKVDIGQETSESDAASMTALAYALGQLDKEAVDVLVVTPQGNSSFALEEVGSLTEYLSKRYNKPEAMSILVNDNIKIGFVTEYVKFRDVPHQITVKNIERKLNLLNDALKLDFTIQKPKIAVLGLNPQVDCKQLTEEEINVIHPAIERAREKGVIAIGPFAADRFFAEQMYKKFDAVLAMYHDQGAVPFSTIQEDNGAFYVAGVPVVCTSSLDDAGYDIAGQGVADEQGLRNAVYLAMDVFNNRQQNLFLQENPLPHYDIASGSNETDLNVEQIEGVREEIDD</sequence>
<reference evidence="4 7" key="1">
    <citation type="submission" date="2014-07" db="EMBL/GenBank/DDBJ databases">
        <title>Porphyromonadaceae bacterium OUH 308042 = ATCC BAA-2681 = DSM 28342 draft genome.</title>
        <authorList>
            <person name="Sydenham T.V."/>
            <person name="Hasman H."/>
            <person name="Justensen U.S."/>
        </authorList>
    </citation>
    <scope>NUCLEOTIDE SEQUENCE [LARGE SCALE GENOMIC DNA]</scope>
    <source>
        <strain evidence="4 7">OUH 308042</strain>
    </source>
</reference>
<accession>A0A0C3RJY2</accession>
<comment type="caution">
    <text evidence="4">The sequence shown here is derived from an EMBL/GenBank/DDBJ whole genome shotgun (WGS) entry which is preliminary data.</text>
</comment>
<gene>
    <name evidence="4" type="ORF">BA92_01885</name>
    <name evidence="5" type="ORF">IE90_02890</name>
</gene>
<evidence type="ECO:0000256" key="2">
    <source>
        <dbReference type="ARBA" id="ARBA00023002"/>
    </source>
</evidence>
<dbReference type="GO" id="GO:0046872">
    <property type="term" value="F:metal ion binding"/>
    <property type="evidence" value="ECO:0007669"/>
    <property type="project" value="UniProtKB-KW"/>
</dbReference>
<dbReference type="GO" id="GO:0016491">
    <property type="term" value="F:oxidoreductase activity"/>
    <property type="evidence" value="ECO:0007669"/>
    <property type="project" value="UniProtKB-KW"/>
</dbReference>
<dbReference type="InterPro" id="IPR005255">
    <property type="entry name" value="PdxA_fam"/>
</dbReference>
<dbReference type="PANTHER" id="PTHR30004:SF6">
    <property type="entry name" value="D-THREONATE 4-PHOSPHATE DEHYDROGENASE"/>
    <property type="match status" value="1"/>
</dbReference>
<evidence type="ECO:0000313" key="6">
    <source>
        <dbReference type="Proteomes" id="UP000031937"/>
    </source>
</evidence>
<reference evidence="5 6" key="2">
    <citation type="submission" date="2014-07" db="EMBL/GenBank/DDBJ databases">
        <title>Porphyromonadaceae bacterium OUH 334697 = ATCC BAA-2682 = DSM 28341 draft genome.</title>
        <authorList>
            <person name="Sydenham T.V."/>
            <person name="Hasman H."/>
            <person name="Justesen U.S."/>
        </authorList>
    </citation>
    <scope>NUCLEOTIDE SEQUENCE [LARGE SCALE GENOMIC DNA]</scope>
    <source>
        <strain evidence="5 6">OUH 334697</strain>
    </source>
</reference>
<dbReference type="GO" id="GO:0051287">
    <property type="term" value="F:NAD binding"/>
    <property type="evidence" value="ECO:0007669"/>
    <property type="project" value="InterPro"/>
</dbReference>
<evidence type="ECO:0000313" key="4">
    <source>
        <dbReference type="EMBL" id="KIO46639.1"/>
    </source>
</evidence>
<evidence type="ECO:0000256" key="3">
    <source>
        <dbReference type="ARBA" id="ARBA00023027"/>
    </source>
</evidence>
<dbReference type="Gene3D" id="3.40.718.10">
    <property type="entry name" value="Isopropylmalate Dehydrogenase"/>
    <property type="match status" value="1"/>
</dbReference>
<dbReference type="EMBL" id="JPIU01000025">
    <property type="protein sequence ID" value="KIO46639.1"/>
    <property type="molecule type" value="Genomic_DNA"/>
</dbReference>
<organism evidence="4 7">
    <name type="scientific">Sanguibacteroides justesenii</name>
    <dbReference type="NCBI Taxonomy" id="1547597"/>
    <lineage>
        <taxon>Bacteria</taxon>
        <taxon>Pseudomonadati</taxon>
        <taxon>Bacteroidota</taxon>
        <taxon>Bacteroidia</taxon>
        <taxon>Bacteroidales</taxon>
        <taxon>Porphyromonadaceae</taxon>
        <taxon>Sanguibacteroides</taxon>
    </lineage>
</organism>
<name>A0A0C3RJY2_9PORP</name>
<dbReference type="EMBL" id="JPIT01000008">
    <property type="protein sequence ID" value="KIO46982.1"/>
    <property type="molecule type" value="Genomic_DNA"/>
</dbReference>
<protein>
    <submittedName>
        <fullName evidence="4">4-hydroxythreonine-4-phosphate dehydrogenase</fullName>
    </submittedName>
</protein>
<dbReference type="RefSeq" id="WP_041502393.1">
    <property type="nucleotide sequence ID" value="NZ_JPIT01000008.1"/>
</dbReference>
<dbReference type="Proteomes" id="UP000031937">
    <property type="component" value="Unassembled WGS sequence"/>
</dbReference>
<dbReference type="Pfam" id="PF04166">
    <property type="entry name" value="PdxA"/>
    <property type="match status" value="1"/>
</dbReference>
<evidence type="ECO:0000313" key="7">
    <source>
        <dbReference type="Proteomes" id="UP000031980"/>
    </source>
</evidence>